<dbReference type="InterPro" id="IPR036464">
    <property type="entry name" value="Rubisco_LSMT_subst-bd_sf"/>
</dbReference>
<evidence type="ECO:0000256" key="2">
    <source>
        <dbReference type="ARBA" id="ARBA00022679"/>
    </source>
</evidence>
<dbReference type="SUPFAM" id="SSF82199">
    <property type="entry name" value="SET domain"/>
    <property type="match status" value="1"/>
</dbReference>
<dbReference type="InterPro" id="IPR046341">
    <property type="entry name" value="SET_dom_sf"/>
</dbReference>
<comment type="caution">
    <text evidence="4">The sequence shown here is derived from an EMBL/GenBank/DDBJ whole genome shotgun (WGS) entry which is preliminary data.</text>
</comment>
<evidence type="ECO:0008006" key="6">
    <source>
        <dbReference type="Google" id="ProtNLM"/>
    </source>
</evidence>
<dbReference type="InterPro" id="IPR050600">
    <property type="entry name" value="SETD3_SETD6_MTase"/>
</dbReference>
<evidence type="ECO:0000256" key="3">
    <source>
        <dbReference type="ARBA" id="ARBA00022691"/>
    </source>
</evidence>
<reference evidence="4 5" key="1">
    <citation type="submission" date="2016-11" db="EMBL/GenBank/DDBJ databases">
        <title>The macronuclear genome of Stentor coeruleus: a giant cell with tiny introns.</title>
        <authorList>
            <person name="Slabodnick M."/>
            <person name="Ruby J.G."/>
            <person name="Reiff S.B."/>
            <person name="Swart E.C."/>
            <person name="Gosai S."/>
            <person name="Prabakaran S."/>
            <person name="Witkowska E."/>
            <person name="Larue G.E."/>
            <person name="Fisher S."/>
            <person name="Freeman R.M."/>
            <person name="Gunawardena J."/>
            <person name="Chu W."/>
            <person name="Stover N.A."/>
            <person name="Gregory B.D."/>
            <person name="Nowacki M."/>
            <person name="Derisi J."/>
            <person name="Roy S.W."/>
            <person name="Marshall W.F."/>
            <person name="Sood P."/>
        </authorList>
    </citation>
    <scope>NUCLEOTIDE SEQUENCE [LARGE SCALE GENOMIC DNA]</scope>
    <source>
        <strain evidence="4">WM001</strain>
    </source>
</reference>
<dbReference type="EMBL" id="MPUH01000500">
    <property type="protein sequence ID" value="OMJ78855.1"/>
    <property type="molecule type" value="Genomic_DNA"/>
</dbReference>
<gene>
    <name evidence="4" type="ORF">SteCoe_21256</name>
</gene>
<dbReference type="GO" id="GO:0016279">
    <property type="term" value="F:protein-lysine N-methyltransferase activity"/>
    <property type="evidence" value="ECO:0007669"/>
    <property type="project" value="TreeGrafter"/>
</dbReference>
<dbReference type="SUPFAM" id="SSF81822">
    <property type="entry name" value="RuBisCo LSMT C-terminal, substrate-binding domain"/>
    <property type="match status" value="1"/>
</dbReference>
<dbReference type="OrthoDB" id="295158at2759"/>
<proteinExistence type="predicted"/>
<sequence length="527" mass="61289">MELSEKAQKSESASLLKSWLQTLGCVINPKIDYPAIFDGQLYGMIARHKLNPGETVVLIKHEAIISTELLQDTEIKVIFEEFPEIFNKENPEGLDNQFLTLIIYEKSKGPSSKWGLYFNTMPTKVENLSDWEANDLLELQDHDIITDSFIRKDKNLSTYHDLRRILNKYPMFFPQEVTIELIEWCWKIIWTRSFMRSPENSALIPYADFINHGTSSTSFYFVDQKEEDVDDEMTFADYDEMFTKDNVQNINCKDLYEISFSALEELDNEKFELARRVLAEADAIDKMDKDRKKKVIQSVDDVKDSDFLVVTGDNESYVEGSQIVFEYGKYSNTSLLIHYGFAIPENRFEYYRLKIELGKLLQPLQLKHLPFKYEKNNFLLFYLGPNELCRELLRVIRALLWTPQYSSKAFFIQTDLSFEKQVLLKYAEILIGILRNYPSSIEDDLAISPNSARHYFAITYRVQKKTLIQKHIQLALSALKIVEKIEINCALEPEQVKLVDKKLKAYIGGLRHYSNTETGTGLNANNI</sequence>
<dbReference type="GO" id="GO:0032259">
    <property type="term" value="P:methylation"/>
    <property type="evidence" value="ECO:0007669"/>
    <property type="project" value="UniProtKB-KW"/>
</dbReference>
<evidence type="ECO:0000313" key="5">
    <source>
        <dbReference type="Proteomes" id="UP000187209"/>
    </source>
</evidence>
<name>A0A1R2BQI7_9CILI</name>
<protein>
    <recommendedName>
        <fullName evidence="6">SET domain-containing protein</fullName>
    </recommendedName>
</protein>
<dbReference type="Proteomes" id="UP000187209">
    <property type="component" value="Unassembled WGS sequence"/>
</dbReference>
<accession>A0A1R2BQI7</accession>
<organism evidence="4 5">
    <name type="scientific">Stentor coeruleus</name>
    <dbReference type="NCBI Taxonomy" id="5963"/>
    <lineage>
        <taxon>Eukaryota</taxon>
        <taxon>Sar</taxon>
        <taxon>Alveolata</taxon>
        <taxon>Ciliophora</taxon>
        <taxon>Postciliodesmatophora</taxon>
        <taxon>Heterotrichea</taxon>
        <taxon>Heterotrichida</taxon>
        <taxon>Stentoridae</taxon>
        <taxon>Stentor</taxon>
    </lineage>
</organism>
<dbReference type="Gene3D" id="3.90.1410.10">
    <property type="entry name" value="set domain protein methyltransferase, domain 1"/>
    <property type="match status" value="1"/>
</dbReference>
<dbReference type="PANTHER" id="PTHR13271">
    <property type="entry name" value="UNCHARACTERIZED PUTATIVE METHYLTRANSFERASE"/>
    <property type="match status" value="1"/>
</dbReference>
<dbReference type="CDD" id="cd10527">
    <property type="entry name" value="SET_LSMT"/>
    <property type="match status" value="1"/>
</dbReference>
<keyword evidence="5" id="KW-1185">Reference proteome</keyword>
<evidence type="ECO:0000256" key="1">
    <source>
        <dbReference type="ARBA" id="ARBA00022603"/>
    </source>
</evidence>
<keyword evidence="1" id="KW-0489">Methyltransferase</keyword>
<dbReference type="AlphaFoldDB" id="A0A1R2BQI7"/>
<keyword evidence="2" id="KW-0808">Transferase</keyword>
<evidence type="ECO:0000313" key="4">
    <source>
        <dbReference type="EMBL" id="OMJ78855.1"/>
    </source>
</evidence>
<keyword evidence="3" id="KW-0949">S-adenosyl-L-methionine</keyword>